<dbReference type="OrthoDB" id="600820at2759"/>
<dbReference type="InParanoid" id="A0A6I9Q8K0"/>
<dbReference type="InterPro" id="IPR036388">
    <property type="entry name" value="WH-like_DNA-bd_sf"/>
</dbReference>
<dbReference type="PRINTS" id="PR00364">
    <property type="entry name" value="DISEASERSIST"/>
</dbReference>
<feature type="domain" description="NB-ARC" evidence="7">
    <location>
        <begin position="170"/>
        <end position="337"/>
    </location>
</feature>
<protein>
    <submittedName>
        <fullName evidence="13">Disease resistance protein RGA4</fullName>
    </submittedName>
</protein>
<dbReference type="PANTHER" id="PTHR36766:SF55">
    <property type="entry name" value="OS11G0492900 PROTEIN"/>
    <property type="match status" value="1"/>
</dbReference>
<dbReference type="InterPro" id="IPR042197">
    <property type="entry name" value="Apaf_helical"/>
</dbReference>
<evidence type="ECO:0000313" key="12">
    <source>
        <dbReference type="Proteomes" id="UP000504607"/>
    </source>
</evidence>
<keyword evidence="4" id="KW-0547">Nucleotide-binding</keyword>
<dbReference type="AlphaFoldDB" id="A0A6I9Q8K0"/>
<evidence type="ECO:0000259" key="8">
    <source>
        <dbReference type="Pfam" id="PF18052"/>
    </source>
</evidence>
<dbReference type="InterPro" id="IPR041118">
    <property type="entry name" value="Rx_N"/>
</dbReference>
<dbReference type="Gene3D" id="3.40.50.300">
    <property type="entry name" value="P-loop containing nucleotide triphosphate hydrolases"/>
    <property type="match status" value="1"/>
</dbReference>
<dbReference type="Gene3D" id="3.80.10.10">
    <property type="entry name" value="Ribonuclease Inhibitor"/>
    <property type="match status" value="3"/>
</dbReference>
<keyword evidence="5" id="KW-0611">Plant defense</keyword>
<dbReference type="Pfam" id="PF00931">
    <property type="entry name" value="NB-ARC"/>
    <property type="match status" value="1"/>
</dbReference>
<dbReference type="GO" id="GO:0002758">
    <property type="term" value="P:innate immune response-activating signaling pathway"/>
    <property type="evidence" value="ECO:0007669"/>
    <property type="project" value="UniProtKB-ARBA"/>
</dbReference>
<dbReference type="Gene3D" id="1.20.5.4130">
    <property type="match status" value="1"/>
</dbReference>
<dbReference type="Pfam" id="PF25019">
    <property type="entry name" value="LRR_R13L1-DRL21"/>
    <property type="match status" value="1"/>
</dbReference>
<evidence type="ECO:0000256" key="2">
    <source>
        <dbReference type="ARBA" id="ARBA00022614"/>
    </source>
</evidence>
<evidence type="ECO:0000256" key="5">
    <source>
        <dbReference type="ARBA" id="ARBA00022821"/>
    </source>
</evidence>
<feature type="domain" description="Disease resistance N-terminal" evidence="8">
    <location>
        <begin position="13"/>
        <end position="93"/>
    </location>
</feature>
<dbReference type="Pfam" id="PF18052">
    <property type="entry name" value="Rx_N"/>
    <property type="match status" value="1"/>
</dbReference>
<evidence type="ECO:0000313" key="13">
    <source>
        <dbReference type="RefSeq" id="XP_010905012.1"/>
    </source>
</evidence>
<evidence type="ECO:0000256" key="6">
    <source>
        <dbReference type="ARBA" id="ARBA00022840"/>
    </source>
</evidence>
<dbReference type="GO" id="GO:0042742">
    <property type="term" value="P:defense response to bacterium"/>
    <property type="evidence" value="ECO:0007669"/>
    <property type="project" value="UniProtKB-ARBA"/>
</dbReference>
<dbReference type="InterPro" id="IPR027417">
    <property type="entry name" value="P-loop_NTPase"/>
</dbReference>
<keyword evidence="2" id="KW-0433">Leucine-rich repeat</keyword>
<dbReference type="InterPro" id="IPR057135">
    <property type="entry name" value="At4g27190-like_LRR"/>
</dbReference>
<name>A0A6I9Q8K0_ELAGV</name>
<dbReference type="SUPFAM" id="SSF52540">
    <property type="entry name" value="P-loop containing nucleoside triphosphate hydrolases"/>
    <property type="match status" value="1"/>
</dbReference>
<feature type="domain" description="Disease resistance protein At4g27190-like leucine-rich repeats" evidence="9">
    <location>
        <begin position="1006"/>
        <end position="1144"/>
    </location>
</feature>
<dbReference type="InterPro" id="IPR038005">
    <property type="entry name" value="RX-like_CC"/>
</dbReference>
<dbReference type="KEGG" id="egu:105032302"/>
<sequence length="1241" mass="141005">MAELLLSALIPIVKEKSVDYVLQQFGAMWGIKDDLEKLRRTLLRIQSVLRDAEERQVKEQAVKSWLAVLKDAAYDADDILDEFNYEVLWSKAKIQDDIGNKVRDFFSLHNPFLFRLIMGKNLKDIVERIDRIAAEGDQFGFRSTAQPHTESRTQTHSHVDESRVVGRLEDKEKIVKLLLQQYEKENLTVLPIYGMGGLGKTTLAQLVYGDPRVKNHFQKLIWVCVSEEFNVEKLVKSIIDTATGTKCDLPNMDLLQHRLREELSGKRYLLVMDDVWNEDPVRWDEFKDLLGSSREGSTILVTTRSEQVSRILRTVPPYSLSFLSDDDSWTLFRQRAFTPGAGERPELIEIGEGIVKKCGGLPLAVKALGSLMRTKKEVKDWVDIMKSEIWDIEFGEQRILAVLKLSYNHLPPHLKQCFAFCSIFPKDYEMEKDMLIQLWIANGFIPSEGRKELEVLGEEIFDELVWRSFFQDLRQRAYNYKFDHGYQSAATCKMHDLMHDLATSIMGSECAPLLETGHLEALPDNIRHLFVSGPRQLDIGKTLNKFPTIFTLLLPHTYLDMRTADLSKARSLKVLSLEYTNSIELPVKIRYLKHLRHLDLSGTDIAELPEATSELFNLQVLKLDYCEKLCKLPEAMRNMRSLRHLYIHQCDSLKHMPAGMGQLSSLKTLTKYIVGDDDAERGIRELKGLNLGGHLELYNLEKVRGTEDASEANLGSKQNLQSLALCWGVGVWLTGYYSVEAEDHSFDEEAEKAQNVLAALEPPSGLKMLVVWRYAGLRFPVWMMDRLDLLRNLVEIHLGSCRRCEHLPPLWQLPDLKVLSLCKIDSIKHLQSSGREGTVQPFPSLKHLRLDRMRGLESWWGEEGGDPAPPCFPLLVQIEIRDCPNLTSMPVLPSLRELAIKGNNKIPLESVLSHTTLSCLDIETSGANTSSETRSPSFPQASISSLKHMNSLESLSITGSEELRPLLEREDETRGFSSTLQFLGLNKCNWLFSRQLPSSPLEIWTNLTSLRRLTIRNCDALLFWPEEELQGLISLKSLEVRECQNLTGTSSAPESPSSMERGLAPHLEFIGIIDCKNLMELPKLPASLKSLYIDNCPNMKALTDQLGHLPALKRLYIRKCSGLTSLPQWLRHLTALENLILIECTSLTSLPEGKQGFTTLRRLEIKDCPQLTTLPAARQQRLPSLQILVIKGCPDLERRCKRGGEYWDLVSLLPAPEIGEQSREQPPSFCSSPCLDCFSPV</sequence>
<comment type="similarity">
    <text evidence="1">Belongs to the disease resistance NB-LRR family.</text>
</comment>
<dbReference type="PANTHER" id="PTHR36766">
    <property type="entry name" value="PLANT BROAD-SPECTRUM MILDEW RESISTANCE PROTEIN RPW8"/>
    <property type="match status" value="1"/>
</dbReference>
<evidence type="ECO:0000256" key="4">
    <source>
        <dbReference type="ARBA" id="ARBA00022741"/>
    </source>
</evidence>
<evidence type="ECO:0000259" key="7">
    <source>
        <dbReference type="Pfam" id="PF00931"/>
    </source>
</evidence>
<dbReference type="InterPro" id="IPR056789">
    <property type="entry name" value="LRR_R13L1-DRL21"/>
</dbReference>
<keyword evidence="12" id="KW-1185">Reference proteome</keyword>
<reference evidence="13" key="1">
    <citation type="submission" date="2025-08" db="UniProtKB">
        <authorList>
            <consortium name="RefSeq"/>
        </authorList>
    </citation>
    <scope>IDENTIFICATION</scope>
</reference>
<proteinExistence type="inferred from homology"/>
<dbReference type="InterPro" id="IPR002182">
    <property type="entry name" value="NB-ARC"/>
</dbReference>
<evidence type="ECO:0000259" key="10">
    <source>
        <dbReference type="Pfam" id="PF23559"/>
    </source>
</evidence>
<gene>
    <name evidence="13" type="primary">LOC105032302</name>
</gene>
<dbReference type="GO" id="GO:0009626">
    <property type="term" value="P:plant-type hypersensitive response"/>
    <property type="evidence" value="ECO:0007669"/>
    <property type="project" value="UniProtKB-ARBA"/>
</dbReference>
<evidence type="ECO:0000259" key="9">
    <source>
        <dbReference type="Pfam" id="PF23247"/>
    </source>
</evidence>
<dbReference type="InterPro" id="IPR032675">
    <property type="entry name" value="LRR_dom_sf"/>
</dbReference>
<dbReference type="GO" id="GO:0043531">
    <property type="term" value="F:ADP binding"/>
    <property type="evidence" value="ECO:0007669"/>
    <property type="project" value="InterPro"/>
</dbReference>
<dbReference type="GeneID" id="105032302"/>
<dbReference type="Gene3D" id="1.10.8.430">
    <property type="entry name" value="Helical domain of apoptotic protease-activating factors"/>
    <property type="match status" value="1"/>
</dbReference>
<dbReference type="Pfam" id="PF23247">
    <property type="entry name" value="LRR_RPS2"/>
    <property type="match status" value="1"/>
</dbReference>
<keyword evidence="3" id="KW-0677">Repeat</keyword>
<keyword evidence="6" id="KW-0067">ATP-binding</keyword>
<evidence type="ECO:0000259" key="11">
    <source>
        <dbReference type="Pfam" id="PF25019"/>
    </source>
</evidence>
<feature type="domain" description="R13L1/DRL21-like LRR repeat region" evidence="11">
    <location>
        <begin position="683"/>
        <end position="823"/>
    </location>
</feature>
<evidence type="ECO:0000256" key="3">
    <source>
        <dbReference type="ARBA" id="ARBA00022737"/>
    </source>
</evidence>
<dbReference type="Pfam" id="PF23559">
    <property type="entry name" value="WHD_DRP"/>
    <property type="match status" value="1"/>
</dbReference>
<feature type="domain" description="Disease resistance protein winged helix" evidence="10">
    <location>
        <begin position="423"/>
        <end position="502"/>
    </location>
</feature>
<dbReference type="InterPro" id="IPR058922">
    <property type="entry name" value="WHD_DRP"/>
</dbReference>
<dbReference type="FunFam" id="1.10.10.10:FF:000322">
    <property type="entry name" value="Probable disease resistance protein At1g63360"/>
    <property type="match status" value="1"/>
</dbReference>
<dbReference type="Proteomes" id="UP000504607">
    <property type="component" value="Unplaced"/>
</dbReference>
<evidence type="ECO:0000256" key="1">
    <source>
        <dbReference type="ARBA" id="ARBA00008894"/>
    </source>
</evidence>
<dbReference type="Gene3D" id="1.10.10.10">
    <property type="entry name" value="Winged helix-like DNA-binding domain superfamily/Winged helix DNA-binding domain"/>
    <property type="match status" value="1"/>
</dbReference>
<accession>A0A6I9Q8K0</accession>
<dbReference type="FunCoup" id="A0A6I9Q8K0">
    <property type="interactions" value="4"/>
</dbReference>
<dbReference type="RefSeq" id="XP_010905012.1">
    <property type="nucleotide sequence ID" value="XM_010906710.3"/>
</dbReference>
<organism evidence="12 13">
    <name type="scientific">Elaeis guineensis var. tenera</name>
    <name type="common">Oil palm</name>
    <dbReference type="NCBI Taxonomy" id="51953"/>
    <lineage>
        <taxon>Eukaryota</taxon>
        <taxon>Viridiplantae</taxon>
        <taxon>Streptophyta</taxon>
        <taxon>Embryophyta</taxon>
        <taxon>Tracheophyta</taxon>
        <taxon>Spermatophyta</taxon>
        <taxon>Magnoliopsida</taxon>
        <taxon>Liliopsida</taxon>
        <taxon>Arecaceae</taxon>
        <taxon>Arecoideae</taxon>
        <taxon>Cocoseae</taxon>
        <taxon>Elaeidinae</taxon>
        <taxon>Elaeis</taxon>
    </lineage>
</organism>
<dbReference type="FunFam" id="3.40.50.300:FF:001091">
    <property type="entry name" value="Probable disease resistance protein At1g61300"/>
    <property type="match status" value="1"/>
</dbReference>
<dbReference type="GO" id="GO:0005524">
    <property type="term" value="F:ATP binding"/>
    <property type="evidence" value="ECO:0007669"/>
    <property type="project" value="UniProtKB-KW"/>
</dbReference>
<dbReference type="CDD" id="cd14798">
    <property type="entry name" value="RX-CC_like"/>
    <property type="match status" value="1"/>
</dbReference>
<dbReference type="SUPFAM" id="SSF52058">
    <property type="entry name" value="L domain-like"/>
    <property type="match status" value="2"/>
</dbReference>